<feature type="region of interest" description="Disordered" evidence="8">
    <location>
        <begin position="1"/>
        <end position="69"/>
    </location>
</feature>
<sequence>MHLPLAHQARLAGQFEDENEEIHAQLHANSVSHSHDDDGSQSQGSKGSGGGVGADGNDGSLTKPPKDLPCPRCQSMNTKFCYYNNYSVNQPRHFCRNCQRYWTVGGTLRNVPVGGGSRKKTRTRSRSDPYYRPGNVNSPAQDHSSDAETEAPMHPAMAMESMEAMAAMAAMMGMAGPEMAGLDGALGGFEDAMPDFPFHPSQLSAMLQLTLMQNAGMYSQFMDRPPFPVGAPEEAAEFQALYEAQSANSGFLSSAAAMMFMPQLEPAHLDLMHKATLWAEAQRLQAVARRQSQAQAASAWASSAEERECKPQQASTHMPHRQHAAMEELLQRQQASAGRHHRPGFWETALMHSRPSKRVPGWSEPKPSSTTHGSASTVEEEAGNPANGSYSHGGYDDSSSWGSGMPGASDLYYP</sequence>
<dbReference type="GO" id="GO:0003700">
    <property type="term" value="F:DNA-binding transcription factor activity"/>
    <property type="evidence" value="ECO:0007669"/>
    <property type="project" value="InterPro"/>
</dbReference>
<keyword evidence="7" id="KW-0539">Nucleus</keyword>
<dbReference type="InterPro" id="IPR045174">
    <property type="entry name" value="Dof"/>
</dbReference>
<keyword evidence="1" id="KW-0479">Metal-binding</keyword>
<dbReference type="Proteomes" id="UP000822688">
    <property type="component" value="Chromosome 7"/>
</dbReference>
<dbReference type="PROSITE" id="PS50884">
    <property type="entry name" value="ZF_DOF_2"/>
    <property type="match status" value="1"/>
</dbReference>
<dbReference type="PANTHER" id="PTHR31089">
    <property type="entry name" value="CYCLIC DOF FACTOR 2"/>
    <property type="match status" value="1"/>
</dbReference>
<gene>
    <name evidence="10" type="ORF">KC19_7G042600</name>
</gene>
<keyword evidence="3" id="KW-0862">Zinc</keyword>
<keyword evidence="6" id="KW-0804">Transcription</keyword>
<keyword evidence="2" id="KW-0863">Zinc-finger</keyword>
<feature type="region of interest" description="Disordered" evidence="8">
    <location>
        <begin position="109"/>
        <end position="151"/>
    </location>
</feature>
<evidence type="ECO:0000256" key="4">
    <source>
        <dbReference type="ARBA" id="ARBA00023015"/>
    </source>
</evidence>
<dbReference type="OrthoDB" id="10501653at2759"/>
<evidence type="ECO:0000256" key="5">
    <source>
        <dbReference type="ARBA" id="ARBA00023125"/>
    </source>
</evidence>
<name>A0A8T0H2P6_CERPU</name>
<feature type="region of interest" description="Disordered" evidence="8">
    <location>
        <begin position="298"/>
        <end position="323"/>
    </location>
</feature>
<evidence type="ECO:0000256" key="7">
    <source>
        <dbReference type="ARBA" id="ARBA00023242"/>
    </source>
</evidence>
<feature type="compositionally biased region" description="Polar residues" evidence="8">
    <location>
        <begin position="366"/>
        <end position="377"/>
    </location>
</feature>
<proteinExistence type="predicted"/>
<keyword evidence="11" id="KW-1185">Reference proteome</keyword>
<feature type="region of interest" description="Disordered" evidence="8">
    <location>
        <begin position="350"/>
        <end position="414"/>
    </location>
</feature>
<accession>A0A8T0H2P6</accession>
<keyword evidence="5" id="KW-0238">DNA-binding</keyword>
<feature type="domain" description="Dof-type" evidence="9">
    <location>
        <begin position="68"/>
        <end position="122"/>
    </location>
</feature>
<dbReference type="GO" id="GO:0008270">
    <property type="term" value="F:zinc ion binding"/>
    <property type="evidence" value="ECO:0007669"/>
    <property type="project" value="UniProtKB-KW"/>
</dbReference>
<evidence type="ECO:0000256" key="1">
    <source>
        <dbReference type="ARBA" id="ARBA00022723"/>
    </source>
</evidence>
<dbReference type="EMBL" id="CM026428">
    <property type="protein sequence ID" value="KAG0566156.1"/>
    <property type="molecule type" value="Genomic_DNA"/>
</dbReference>
<evidence type="ECO:0000256" key="6">
    <source>
        <dbReference type="ARBA" id="ARBA00023163"/>
    </source>
</evidence>
<feature type="compositionally biased region" description="Low complexity" evidence="8">
    <location>
        <begin position="388"/>
        <end position="403"/>
    </location>
</feature>
<keyword evidence="4" id="KW-0805">Transcription regulation</keyword>
<dbReference type="GO" id="GO:0003677">
    <property type="term" value="F:DNA binding"/>
    <property type="evidence" value="ECO:0007669"/>
    <property type="project" value="UniProtKB-KW"/>
</dbReference>
<dbReference type="PROSITE" id="PS01361">
    <property type="entry name" value="ZF_DOF_1"/>
    <property type="match status" value="1"/>
</dbReference>
<evidence type="ECO:0000256" key="8">
    <source>
        <dbReference type="SAM" id="MobiDB-lite"/>
    </source>
</evidence>
<organism evidence="10 11">
    <name type="scientific">Ceratodon purpureus</name>
    <name type="common">Fire moss</name>
    <name type="synonym">Dicranum purpureum</name>
    <dbReference type="NCBI Taxonomy" id="3225"/>
    <lineage>
        <taxon>Eukaryota</taxon>
        <taxon>Viridiplantae</taxon>
        <taxon>Streptophyta</taxon>
        <taxon>Embryophyta</taxon>
        <taxon>Bryophyta</taxon>
        <taxon>Bryophytina</taxon>
        <taxon>Bryopsida</taxon>
        <taxon>Dicranidae</taxon>
        <taxon>Pseudoditrichales</taxon>
        <taxon>Ditrichaceae</taxon>
        <taxon>Ceratodon</taxon>
    </lineage>
</organism>
<dbReference type="Pfam" id="PF02701">
    <property type="entry name" value="Zn_ribbon_Dof"/>
    <property type="match status" value="1"/>
</dbReference>
<feature type="compositionally biased region" description="Gly residues" evidence="8">
    <location>
        <begin position="46"/>
        <end position="56"/>
    </location>
</feature>
<evidence type="ECO:0000313" key="10">
    <source>
        <dbReference type="EMBL" id="KAG0566156.1"/>
    </source>
</evidence>
<evidence type="ECO:0000313" key="11">
    <source>
        <dbReference type="Proteomes" id="UP000822688"/>
    </source>
</evidence>
<dbReference type="AlphaFoldDB" id="A0A8T0H2P6"/>
<reference evidence="10" key="1">
    <citation type="submission" date="2020-06" db="EMBL/GenBank/DDBJ databases">
        <title>WGS assembly of Ceratodon purpureus strain R40.</title>
        <authorList>
            <person name="Carey S.B."/>
            <person name="Jenkins J."/>
            <person name="Shu S."/>
            <person name="Lovell J.T."/>
            <person name="Sreedasyam A."/>
            <person name="Maumus F."/>
            <person name="Tiley G.P."/>
            <person name="Fernandez-Pozo N."/>
            <person name="Barry K."/>
            <person name="Chen C."/>
            <person name="Wang M."/>
            <person name="Lipzen A."/>
            <person name="Daum C."/>
            <person name="Saski C.A."/>
            <person name="Payton A.C."/>
            <person name="Mcbreen J.C."/>
            <person name="Conrad R.E."/>
            <person name="Kollar L.M."/>
            <person name="Olsson S."/>
            <person name="Huttunen S."/>
            <person name="Landis J.B."/>
            <person name="Wickett N.J."/>
            <person name="Johnson M.G."/>
            <person name="Rensing S.A."/>
            <person name="Grimwood J."/>
            <person name="Schmutz J."/>
            <person name="Mcdaniel S.F."/>
        </authorList>
    </citation>
    <scope>NUCLEOTIDE SEQUENCE</scope>
    <source>
        <strain evidence="10">R40</strain>
    </source>
</reference>
<dbReference type="InterPro" id="IPR003851">
    <property type="entry name" value="Znf_Dof"/>
</dbReference>
<protein>
    <recommendedName>
        <fullName evidence="9">Dof-type domain-containing protein</fullName>
    </recommendedName>
</protein>
<evidence type="ECO:0000256" key="3">
    <source>
        <dbReference type="ARBA" id="ARBA00022833"/>
    </source>
</evidence>
<evidence type="ECO:0000259" key="9">
    <source>
        <dbReference type="PROSITE" id="PS50884"/>
    </source>
</evidence>
<evidence type="ECO:0000256" key="2">
    <source>
        <dbReference type="ARBA" id="ARBA00022771"/>
    </source>
</evidence>
<dbReference type="PANTHER" id="PTHR31089:SF22">
    <property type="entry name" value="CYCLIC DOF FACTOR 4"/>
    <property type="match status" value="1"/>
</dbReference>
<comment type="caution">
    <text evidence="10">The sequence shown here is derived from an EMBL/GenBank/DDBJ whole genome shotgun (WGS) entry which is preliminary data.</text>
</comment>